<dbReference type="NCBIfam" id="TIGR04057">
    <property type="entry name" value="SusC_RagA_signa"/>
    <property type="match status" value="1"/>
</dbReference>
<evidence type="ECO:0000256" key="10">
    <source>
        <dbReference type="ARBA" id="ARBA00023237"/>
    </source>
</evidence>
<dbReference type="OrthoDB" id="9768177at2"/>
<dbReference type="InterPro" id="IPR036942">
    <property type="entry name" value="Beta-barrel_TonB_sf"/>
</dbReference>
<comment type="similarity">
    <text evidence="11">Belongs to the TonB-dependent receptor family.</text>
</comment>
<evidence type="ECO:0000256" key="2">
    <source>
        <dbReference type="ARBA" id="ARBA00022448"/>
    </source>
</evidence>
<keyword evidence="2 11" id="KW-0813">Transport</keyword>
<keyword evidence="6" id="KW-0408">Iron</keyword>
<evidence type="ECO:0000256" key="7">
    <source>
        <dbReference type="ARBA" id="ARBA00023065"/>
    </source>
</evidence>
<evidence type="ECO:0000256" key="5">
    <source>
        <dbReference type="ARBA" id="ARBA00022692"/>
    </source>
</evidence>
<feature type="chain" id="PRO_5015531777" evidence="12">
    <location>
        <begin position="21"/>
        <end position="986"/>
    </location>
</feature>
<dbReference type="RefSeq" id="WP_116725871.1">
    <property type="nucleotide sequence ID" value="NZ_QCZI01000023.1"/>
</dbReference>
<evidence type="ECO:0000256" key="9">
    <source>
        <dbReference type="ARBA" id="ARBA00023136"/>
    </source>
</evidence>
<evidence type="ECO:0000256" key="8">
    <source>
        <dbReference type="ARBA" id="ARBA00023077"/>
    </source>
</evidence>
<keyword evidence="7" id="KW-0406">Ion transport</keyword>
<dbReference type="NCBIfam" id="TIGR04056">
    <property type="entry name" value="OMP_RagA_SusC"/>
    <property type="match status" value="1"/>
</dbReference>
<gene>
    <name evidence="14" type="ORF">DB895_13360</name>
</gene>
<evidence type="ECO:0000256" key="4">
    <source>
        <dbReference type="ARBA" id="ARBA00022496"/>
    </source>
</evidence>
<dbReference type="SUPFAM" id="SSF49464">
    <property type="entry name" value="Carboxypeptidase regulatory domain-like"/>
    <property type="match status" value="1"/>
</dbReference>
<dbReference type="PANTHER" id="PTHR32552">
    <property type="entry name" value="FERRICHROME IRON RECEPTOR-RELATED"/>
    <property type="match status" value="1"/>
</dbReference>
<comment type="caution">
    <text evidence="14">The sequence shown here is derived from an EMBL/GenBank/DDBJ whole genome shotgun (WGS) entry which is preliminary data.</text>
</comment>
<dbReference type="InterPro" id="IPR023997">
    <property type="entry name" value="TonB-dep_OMP_SusC/RagA_CS"/>
</dbReference>
<evidence type="ECO:0000256" key="12">
    <source>
        <dbReference type="SAM" id="SignalP"/>
    </source>
</evidence>
<dbReference type="Gene3D" id="2.170.130.10">
    <property type="entry name" value="TonB-dependent receptor, plug domain"/>
    <property type="match status" value="1"/>
</dbReference>
<feature type="domain" description="TonB-dependent receptor plug" evidence="13">
    <location>
        <begin position="115"/>
        <end position="221"/>
    </location>
</feature>
<dbReference type="Gene3D" id="2.40.170.20">
    <property type="entry name" value="TonB-dependent receptor, beta-barrel domain"/>
    <property type="match status" value="1"/>
</dbReference>
<evidence type="ECO:0000256" key="6">
    <source>
        <dbReference type="ARBA" id="ARBA00023004"/>
    </source>
</evidence>
<keyword evidence="3 11" id="KW-1134">Transmembrane beta strand</keyword>
<dbReference type="Gene3D" id="2.60.40.1120">
    <property type="entry name" value="Carboxypeptidase-like, regulatory domain"/>
    <property type="match status" value="1"/>
</dbReference>
<feature type="signal peptide" evidence="12">
    <location>
        <begin position="1"/>
        <end position="20"/>
    </location>
</feature>
<evidence type="ECO:0000256" key="11">
    <source>
        <dbReference type="PROSITE-ProRule" id="PRU01360"/>
    </source>
</evidence>
<dbReference type="InterPro" id="IPR037066">
    <property type="entry name" value="Plug_dom_sf"/>
</dbReference>
<evidence type="ECO:0000313" key="14">
    <source>
        <dbReference type="EMBL" id="PWA03975.1"/>
    </source>
</evidence>
<sequence>MKFKNYLGLLFLFIVSVVNAQTIEIKGKVSDSKTKSSIPGANVLVKSSKKGVATDFDGNYIIKANANDVLVFSNVSYASKEVKVEKSQTLNISLSEEANKLEEVVINVGYGTQKKKNITNAISSVKSEAFDDRPLFNVGQALQGNAAGVNVIQPSGKPGVGLDIRIRGLSSINSGNNPIFVIDGVQTYDSSGISTDDIVDIQILKDATATAIYGVNGSAGVVLITTKRGKANKNVFSFSSYFGTSKIVKNIDVLNSDQYRTLMGEISSGYVGYIDDPKYAGINTNWRDLVFQTGEDKNYDLSYSGGTEKIKAFASLGYQDTKGIVKPSNFSRLSGRINIDVDAATWLKAHANMNLIHTNLNNTSDNNSANQGGVILSTLTTPAFLPVYADNLVGGSVAGGQLDGQFAANPVASLENPVAFQSRQEDNKTSRYLANLGLDITLAKNLIWKPSSSVDVYRSVYDYFVDSFRSNYGRGEADATPDKKGIGREHTARSYNWNLENTLNYTIKSGDHDFAFLIGNSIQKQRYDQLKIEGTGFAPDLRKLDISQMMLINRQSSDTIAREKNYVSYFGRATYNYKGKYILNGVFRASGASQLAEGHKWGYFPGVSAAWIISNEEFLKSSSSISELKLRGGWGQAGNISGVSDYSSFGLLGDDHGTVQNYKNIELTWETTTDLNVGLDIGILNNRVRLTADAFQKTTHNLFNDIRISNVPYYYNGGELQNKGLEFALNTVNFKGDFSWNTNFNISFIKNEVVEMGKYRAIVDYGYQGVNRVEKGSSLGDFYGYVVDQVNPTTGILEYKDLNGDGKVNTNDRTVIGNALPDYTFGMTNTFSYNGFSLDVLVTGSQGNDIFNASRIDLEGMIDNKNQSVAVLDRWTTVGQITDVPMAGPTQFQGIGATANSTRWIEDGSYVRIKAATLGYNFKKLFLGLNSLKLYATGQNLVTWTNYSGFDPEVSAFSGNTGTGQGIDYGTYPQVRTFIFGVKAGF</sequence>
<keyword evidence="12" id="KW-0732">Signal</keyword>
<comment type="subcellular location">
    <subcellularLocation>
        <location evidence="1 11">Cell outer membrane</location>
        <topology evidence="1 11">Multi-pass membrane protein</topology>
    </subcellularLocation>
</comment>
<dbReference type="SUPFAM" id="SSF56935">
    <property type="entry name" value="Porins"/>
    <property type="match status" value="1"/>
</dbReference>
<dbReference type="InterPro" id="IPR039426">
    <property type="entry name" value="TonB-dep_rcpt-like"/>
</dbReference>
<protein>
    <submittedName>
        <fullName evidence="14">TonB-dependent receptor</fullName>
    </submittedName>
</protein>
<evidence type="ECO:0000259" key="13">
    <source>
        <dbReference type="Pfam" id="PF07715"/>
    </source>
</evidence>
<keyword evidence="9 11" id="KW-0472">Membrane</keyword>
<dbReference type="GO" id="GO:0006826">
    <property type="term" value="P:iron ion transport"/>
    <property type="evidence" value="ECO:0007669"/>
    <property type="project" value="UniProtKB-KW"/>
</dbReference>
<name>A0A2U1JG16_9FLAO</name>
<dbReference type="PANTHER" id="PTHR32552:SF81">
    <property type="entry name" value="TONB-DEPENDENT OUTER MEMBRANE RECEPTOR"/>
    <property type="match status" value="1"/>
</dbReference>
<dbReference type="InterPro" id="IPR023996">
    <property type="entry name" value="TonB-dep_OMP_SusC/RagA"/>
</dbReference>
<keyword evidence="4" id="KW-0410">Iron transport</keyword>
<organism evidence="14 15">
    <name type="scientific">Flavobacterium psychrotolerans</name>
    <dbReference type="NCBI Taxonomy" id="2169410"/>
    <lineage>
        <taxon>Bacteria</taxon>
        <taxon>Pseudomonadati</taxon>
        <taxon>Bacteroidota</taxon>
        <taxon>Flavobacteriia</taxon>
        <taxon>Flavobacteriales</taxon>
        <taxon>Flavobacteriaceae</taxon>
        <taxon>Flavobacterium</taxon>
    </lineage>
</organism>
<dbReference type="GO" id="GO:0009279">
    <property type="term" value="C:cell outer membrane"/>
    <property type="evidence" value="ECO:0007669"/>
    <property type="project" value="UniProtKB-SubCell"/>
</dbReference>
<dbReference type="Pfam" id="PF07715">
    <property type="entry name" value="Plug"/>
    <property type="match status" value="1"/>
</dbReference>
<evidence type="ECO:0000256" key="1">
    <source>
        <dbReference type="ARBA" id="ARBA00004571"/>
    </source>
</evidence>
<dbReference type="Proteomes" id="UP000245449">
    <property type="component" value="Unassembled WGS sequence"/>
</dbReference>
<reference evidence="14 15" key="1">
    <citation type="submission" date="2018-04" db="EMBL/GenBank/DDBJ databases">
        <title>Flavobacterium sp. nov., isolated from glacier ice.</title>
        <authorList>
            <person name="Liu Q."/>
            <person name="Xin Y.-H."/>
        </authorList>
    </citation>
    <scope>NUCLEOTIDE SEQUENCE [LARGE SCALE GENOMIC DNA]</scope>
    <source>
        <strain evidence="14 15">RB1R5</strain>
    </source>
</reference>
<keyword evidence="15" id="KW-1185">Reference proteome</keyword>
<keyword evidence="10 11" id="KW-0998">Cell outer membrane</keyword>
<dbReference type="InterPro" id="IPR008969">
    <property type="entry name" value="CarboxyPept-like_regulatory"/>
</dbReference>
<evidence type="ECO:0000256" key="3">
    <source>
        <dbReference type="ARBA" id="ARBA00022452"/>
    </source>
</evidence>
<dbReference type="AlphaFoldDB" id="A0A2U1JG16"/>
<accession>A0A2U1JG16</accession>
<keyword evidence="5 11" id="KW-0812">Transmembrane</keyword>
<evidence type="ECO:0000313" key="15">
    <source>
        <dbReference type="Proteomes" id="UP000245449"/>
    </source>
</evidence>
<keyword evidence="8" id="KW-0798">TonB box</keyword>
<dbReference type="InterPro" id="IPR012910">
    <property type="entry name" value="Plug_dom"/>
</dbReference>
<dbReference type="Pfam" id="PF13715">
    <property type="entry name" value="CarbopepD_reg_2"/>
    <property type="match status" value="1"/>
</dbReference>
<dbReference type="PROSITE" id="PS52016">
    <property type="entry name" value="TONB_DEPENDENT_REC_3"/>
    <property type="match status" value="1"/>
</dbReference>
<dbReference type="EMBL" id="QCZI01000023">
    <property type="protein sequence ID" value="PWA03975.1"/>
    <property type="molecule type" value="Genomic_DNA"/>
</dbReference>
<keyword evidence="14" id="KW-0675">Receptor</keyword>
<proteinExistence type="inferred from homology"/>